<accession>A0A6J4LLC4</accession>
<feature type="region of interest" description="Disordered" evidence="2">
    <location>
        <begin position="1"/>
        <end position="28"/>
    </location>
</feature>
<evidence type="ECO:0000256" key="1">
    <source>
        <dbReference type="HAMAP-Rule" id="MF_00302"/>
    </source>
</evidence>
<organism evidence="4">
    <name type="scientific">uncultured Friedmanniella sp</name>
    <dbReference type="NCBI Taxonomy" id="335381"/>
    <lineage>
        <taxon>Bacteria</taxon>
        <taxon>Bacillati</taxon>
        <taxon>Actinomycetota</taxon>
        <taxon>Actinomycetes</taxon>
        <taxon>Propionibacteriales</taxon>
        <taxon>Nocardioidaceae</taxon>
        <taxon>Friedmanniella</taxon>
        <taxon>environmental samples</taxon>
    </lineage>
</organism>
<feature type="domain" description="Adaptor protein ClpS core" evidence="3">
    <location>
        <begin position="32"/>
        <end position="103"/>
    </location>
</feature>
<evidence type="ECO:0000259" key="3">
    <source>
        <dbReference type="Pfam" id="PF02617"/>
    </source>
</evidence>
<dbReference type="InterPro" id="IPR003769">
    <property type="entry name" value="ClpS_core"/>
</dbReference>
<feature type="compositionally biased region" description="Low complexity" evidence="2">
    <location>
        <begin position="8"/>
        <end position="23"/>
    </location>
</feature>
<evidence type="ECO:0000313" key="4">
    <source>
        <dbReference type="EMBL" id="CAA9335858.1"/>
    </source>
</evidence>
<gene>
    <name evidence="1" type="primary">clpS</name>
    <name evidence="4" type="ORF">AVDCRST_MAG48-3373</name>
</gene>
<dbReference type="GO" id="GO:0008233">
    <property type="term" value="F:peptidase activity"/>
    <property type="evidence" value="ECO:0007669"/>
    <property type="project" value="UniProtKB-KW"/>
</dbReference>
<dbReference type="HAMAP" id="MF_00302">
    <property type="entry name" value="ClpS"/>
    <property type="match status" value="1"/>
</dbReference>
<dbReference type="InterPro" id="IPR014719">
    <property type="entry name" value="Ribosomal_bL12_C/ClpS-like"/>
</dbReference>
<dbReference type="Gene3D" id="3.30.1390.10">
    <property type="match status" value="1"/>
</dbReference>
<keyword evidence="4" id="KW-0378">Hydrolase</keyword>
<keyword evidence="4" id="KW-0645">Protease</keyword>
<comment type="subunit">
    <text evidence="1">Binds to the N-terminal domain of the chaperone ClpA.</text>
</comment>
<proteinExistence type="inferred from homology"/>
<sequence length="109" mass="11979">MMGGMSGTEGVPVVPAGGTAVAERPLEQTTPQTPWVTIVWDDPVNLMSYVTHVFVTYFHYSKSKAAKLMMQVHNDGKAVVSSGSREEMERDVGAMHEYGLWATMDRADD</sequence>
<dbReference type="Pfam" id="PF02617">
    <property type="entry name" value="ClpS"/>
    <property type="match status" value="1"/>
</dbReference>
<comment type="similarity">
    <text evidence="1">Belongs to the ClpS family.</text>
</comment>
<dbReference type="AlphaFoldDB" id="A0A6J4LLC4"/>
<comment type="function">
    <text evidence="1">Involved in the modulation of the specificity of the ClpAP-mediated ATP-dependent protein degradation.</text>
</comment>
<dbReference type="EMBL" id="CADCTS010000476">
    <property type="protein sequence ID" value="CAA9335858.1"/>
    <property type="molecule type" value="Genomic_DNA"/>
</dbReference>
<reference evidence="4" key="1">
    <citation type="submission" date="2020-02" db="EMBL/GenBank/DDBJ databases">
        <authorList>
            <person name="Meier V. D."/>
        </authorList>
    </citation>
    <scope>NUCLEOTIDE SEQUENCE</scope>
    <source>
        <strain evidence="4">AVDCRST_MAG48</strain>
    </source>
</reference>
<name>A0A6J4LLC4_9ACTN</name>
<dbReference type="SUPFAM" id="SSF54736">
    <property type="entry name" value="ClpS-like"/>
    <property type="match status" value="1"/>
</dbReference>
<dbReference type="GO" id="GO:0030163">
    <property type="term" value="P:protein catabolic process"/>
    <property type="evidence" value="ECO:0007669"/>
    <property type="project" value="InterPro"/>
</dbReference>
<dbReference type="GO" id="GO:0006508">
    <property type="term" value="P:proteolysis"/>
    <property type="evidence" value="ECO:0007669"/>
    <property type="project" value="UniProtKB-UniRule"/>
</dbReference>
<protein>
    <recommendedName>
        <fullName evidence="1">ATP-dependent Clp protease adapter protein ClpS</fullName>
    </recommendedName>
</protein>
<evidence type="ECO:0000256" key="2">
    <source>
        <dbReference type="SAM" id="MobiDB-lite"/>
    </source>
</evidence>
<dbReference type="NCBIfam" id="NF000668">
    <property type="entry name" value="PRK00033.1-1"/>
    <property type="match status" value="1"/>
</dbReference>
<dbReference type="InterPro" id="IPR022935">
    <property type="entry name" value="ClpS"/>
</dbReference>